<dbReference type="SUPFAM" id="SSF47781">
    <property type="entry name" value="RuvA domain 2-like"/>
    <property type="match status" value="1"/>
</dbReference>
<dbReference type="SUPFAM" id="SSF54523">
    <property type="entry name" value="Pili subunits"/>
    <property type="match status" value="1"/>
</dbReference>
<name>A0A7Y8EM55_9PSED</name>
<evidence type="ECO:0000256" key="8">
    <source>
        <dbReference type="ARBA" id="ARBA00022989"/>
    </source>
</evidence>
<evidence type="ECO:0000256" key="9">
    <source>
        <dbReference type="ARBA" id="ARBA00023136"/>
    </source>
</evidence>
<evidence type="ECO:0000256" key="4">
    <source>
        <dbReference type="ARBA" id="ARBA00022475"/>
    </source>
</evidence>
<dbReference type="RefSeq" id="WP_177048935.1">
    <property type="nucleotide sequence ID" value="NZ_JACAOQ010000071.1"/>
</dbReference>
<dbReference type="Gene3D" id="3.30.1300.30">
    <property type="entry name" value="GSPII I/J protein-like"/>
    <property type="match status" value="1"/>
</dbReference>
<dbReference type="EMBL" id="JACARG010000073">
    <property type="protein sequence ID" value="NWE17226.1"/>
    <property type="molecule type" value="Genomic_DNA"/>
</dbReference>
<evidence type="ECO:0000256" key="7">
    <source>
        <dbReference type="ARBA" id="ARBA00022927"/>
    </source>
</evidence>
<keyword evidence="4 10" id="KW-1003">Cell membrane</keyword>
<dbReference type="Pfam" id="PF03934">
    <property type="entry name" value="T2SSK"/>
    <property type="match status" value="1"/>
</dbReference>
<evidence type="ECO:0000256" key="6">
    <source>
        <dbReference type="ARBA" id="ARBA00022692"/>
    </source>
</evidence>
<gene>
    <name evidence="13" type="primary">gspK</name>
    <name evidence="13" type="ORF">HX822_30160</name>
</gene>
<comment type="similarity">
    <text evidence="2 10">Belongs to the GSP K family.</text>
</comment>
<evidence type="ECO:0000256" key="2">
    <source>
        <dbReference type="ARBA" id="ARBA00007246"/>
    </source>
</evidence>
<feature type="domain" description="T2SS protein K first SAM-like" evidence="12">
    <location>
        <begin position="101"/>
        <end position="210"/>
    </location>
</feature>
<comment type="caution">
    <text evidence="13">The sequence shown here is derived from an EMBL/GenBank/DDBJ whole genome shotgun (WGS) entry which is preliminary data.</text>
</comment>
<proteinExistence type="inferred from homology"/>
<dbReference type="PIRSF" id="PIRSF002786">
    <property type="entry name" value="XcpX"/>
    <property type="match status" value="1"/>
</dbReference>
<organism evidence="13 14">
    <name type="scientific">Pseudomonas yamanorum</name>
    <dbReference type="NCBI Taxonomy" id="515393"/>
    <lineage>
        <taxon>Bacteria</taxon>
        <taxon>Pseudomonadati</taxon>
        <taxon>Pseudomonadota</taxon>
        <taxon>Gammaproteobacteria</taxon>
        <taxon>Pseudomonadales</taxon>
        <taxon>Pseudomonadaceae</taxon>
        <taxon>Pseudomonas</taxon>
    </lineage>
</organism>
<keyword evidence="9 10" id="KW-0472">Membrane</keyword>
<keyword evidence="8" id="KW-1133">Transmembrane helix</keyword>
<sequence>MNSHSPPAAKQRGMAIISALLIAAVVAVIAGAMLTRQTVFTRSLEAEQLRIQGQWLLNGGLETSRQLLWDARRQDVLTRLDQPWARPIGGAFEGRIEDEQGKFNLRNLVTQQQPDAVQLQSFERLCQLIGIDLAVSRRISRRVIDSYDQRVGTASFTGGFNSSRDTSPGAAAQVTPARYPMLRSLADLSAIEGLDPRQLRRMASYVSVLPGNTWVNGNTASAEVLSAVVPGLSLSHAKALVAERDGGRWFVNRGDFVNRLRMPQVAVDTVQVGITSEWFRVQGQARREQRRVTLEALLYRPEDRQPQVIWSRVGV</sequence>
<dbReference type="PANTHER" id="PTHR38831:SF1">
    <property type="entry name" value="TYPE II SECRETION SYSTEM PROTEIN K-RELATED"/>
    <property type="match status" value="1"/>
</dbReference>
<evidence type="ECO:0000259" key="12">
    <source>
        <dbReference type="Pfam" id="PF21687"/>
    </source>
</evidence>
<keyword evidence="5 10" id="KW-0997">Cell inner membrane</keyword>
<evidence type="ECO:0000259" key="11">
    <source>
        <dbReference type="Pfam" id="PF03934"/>
    </source>
</evidence>
<dbReference type="Pfam" id="PF21687">
    <property type="entry name" value="T2SSK_1st"/>
    <property type="match status" value="1"/>
</dbReference>
<protein>
    <recommendedName>
        <fullName evidence="10">Type II secretion system protein K</fullName>
    </recommendedName>
</protein>
<keyword evidence="6" id="KW-0812">Transmembrane</keyword>
<evidence type="ECO:0000313" key="13">
    <source>
        <dbReference type="EMBL" id="NWE17226.1"/>
    </source>
</evidence>
<dbReference type="AlphaFoldDB" id="A0A7Y8EM55"/>
<dbReference type="InterPro" id="IPR049031">
    <property type="entry name" value="T2SSK_SAM-like_1st"/>
</dbReference>
<dbReference type="Proteomes" id="UP000531950">
    <property type="component" value="Unassembled WGS sequence"/>
</dbReference>
<evidence type="ECO:0000313" key="14">
    <source>
        <dbReference type="Proteomes" id="UP000531950"/>
    </source>
</evidence>
<dbReference type="SUPFAM" id="SSF158544">
    <property type="entry name" value="GspK insert domain-like"/>
    <property type="match status" value="1"/>
</dbReference>
<feature type="domain" description="T2SS protein K second SAM-like" evidence="11">
    <location>
        <begin position="215"/>
        <end position="274"/>
    </location>
</feature>
<dbReference type="Gene3D" id="1.10.40.60">
    <property type="entry name" value="EpsJ-like"/>
    <property type="match status" value="2"/>
</dbReference>
<dbReference type="PANTHER" id="PTHR38831">
    <property type="entry name" value="TYPE II SECRETION SYSTEM PROTEIN K"/>
    <property type="match status" value="1"/>
</dbReference>
<comment type="subcellular location">
    <subcellularLocation>
        <location evidence="1 10">Cell inner membrane</location>
    </subcellularLocation>
</comment>
<evidence type="ECO:0000256" key="1">
    <source>
        <dbReference type="ARBA" id="ARBA00004533"/>
    </source>
</evidence>
<evidence type="ECO:0000256" key="3">
    <source>
        <dbReference type="ARBA" id="ARBA00022448"/>
    </source>
</evidence>
<dbReference type="GO" id="GO:0005886">
    <property type="term" value="C:plasma membrane"/>
    <property type="evidence" value="ECO:0007669"/>
    <property type="project" value="UniProtKB-SubCell"/>
</dbReference>
<dbReference type="GO" id="GO:0009306">
    <property type="term" value="P:protein secretion"/>
    <property type="evidence" value="ECO:0007669"/>
    <property type="project" value="InterPro"/>
</dbReference>
<keyword evidence="7" id="KW-0653">Protein transport</keyword>
<dbReference type="NCBIfam" id="NF037980">
    <property type="entry name" value="T2SS_GspK"/>
    <property type="match status" value="1"/>
</dbReference>
<dbReference type="InterPro" id="IPR005628">
    <property type="entry name" value="GspK"/>
</dbReference>
<evidence type="ECO:0000256" key="5">
    <source>
        <dbReference type="ARBA" id="ARBA00022519"/>
    </source>
</evidence>
<keyword evidence="3 10" id="KW-0813">Transport</keyword>
<dbReference type="InterPro" id="IPR049179">
    <property type="entry name" value="T2SSK_SAM-like_2nd"/>
</dbReference>
<evidence type="ECO:0000256" key="10">
    <source>
        <dbReference type="PIRNR" id="PIRNR002786"/>
    </source>
</evidence>
<dbReference type="InterPro" id="IPR010994">
    <property type="entry name" value="RuvA_2-like"/>
</dbReference>
<reference evidence="13 14" key="1">
    <citation type="submission" date="2020-04" db="EMBL/GenBank/DDBJ databases">
        <title>Molecular characterization of pseudomonads from Agaricus bisporus reveal novel blotch 2 pathogens in Western Europe.</title>
        <authorList>
            <person name="Taparia T."/>
            <person name="Krijger M."/>
            <person name="Haynes E."/>
            <person name="Elpinstone J.G."/>
            <person name="Noble R."/>
            <person name="Van Der Wolf J."/>
        </authorList>
    </citation>
    <scope>NUCLEOTIDE SEQUENCE [LARGE SCALE GENOMIC DNA]</scope>
    <source>
        <strain evidence="13 14">IPO3782</strain>
    </source>
</reference>
<accession>A0A7Y8EM55</accession>
<dbReference type="InterPro" id="IPR045584">
    <property type="entry name" value="Pilin-like"/>
</dbReference>
<dbReference type="InterPro" id="IPR038072">
    <property type="entry name" value="GspK_central_sf"/>
</dbReference>